<proteinExistence type="predicted"/>
<gene>
    <name evidence="2" type="ORF">DY000_02012574</name>
</gene>
<sequence>MLSMEFVIRKDEDITRKQWTVDKSLLVVIKAACSFWLVEVDVAHSMDIRRVQLGLSQRGFTHPRRRVERTQHELQRGSNDAGSITRAHEEAASSTIQCGLDHAGWPTRTHENGAARRLDAD</sequence>
<reference evidence="2 3" key="1">
    <citation type="journal article" date="2020" name="BMC Genomics">
        <title>Intraspecific diversification of the crop wild relative Brassica cretica Lam. using demographic model selection.</title>
        <authorList>
            <person name="Kioukis A."/>
            <person name="Michalopoulou V.A."/>
            <person name="Briers L."/>
            <person name="Pirintsos S."/>
            <person name="Studholme D.J."/>
            <person name="Pavlidis P."/>
            <person name="Sarris P.F."/>
        </authorList>
    </citation>
    <scope>NUCLEOTIDE SEQUENCE [LARGE SCALE GENOMIC DNA]</scope>
    <source>
        <strain evidence="3">cv. PFS-1207/04</strain>
    </source>
</reference>
<dbReference type="Proteomes" id="UP000266723">
    <property type="component" value="Unassembled WGS sequence"/>
</dbReference>
<evidence type="ECO:0000256" key="1">
    <source>
        <dbReference type="SAM" id="MobiDB-lite"/>
    </source>
</evidence>
<protein>
    <submittedName>
        <fullName evidence="2">Uncharacterized protein</fullName>
    </submittedName>
</protein>
<evidence type="ECO:0000313" key="3">
    <source>
        <dbReference type="Proteomes" id="UP000266723"/>
    </source>
</evidence>
<accession>A0ABQ7D745</accession>
<dbReference type="EMBL" id="QGKV02000759">
    <property type="protein sequence ID" value="KAF3568272.1"/>
    <property type="molecule type" value="Genomic_DNA"/>
</dbReference>
<comment type="caution">
    <text evidence="2">The sequence shown here is derived from an EMBL/GenBank/DDBJ whole genome shotgun (WGS) entry which is preliminary data.</text>
</comment>
<evidence type="ECO:0000313" key="2">
    <source>
        <dbReference type="EMBL" id="KAF3568272.1"/>
    </source>
</evidence>
<feature type="compositionally biased region" description="Basic and acidic residues" evidence="1">
    <location>
        <begin position="108"/>
        <end position="121"/>
    </location>
</feature>
<name>A0ABQ7D745_BRACR</name>
<organism evidence="2 3">
    <name type="scientific">Brassica cretica</name>
    <name type="common">Mustard</name>
    <dbReference type="NCBI Taxonomy" id="69181"/>
    <lineage>
        <taxon>Eukaryota</taxon>
        <taxon>Viridiplantae</taxon>
        <taxon>Streptophyta</taxon>
        <taxon>Embryophyta</taxon>
        <taxon>Tracheophyta</taxon>
        <taxon>Spermatophyta</taxon>
        <taxon>Magnoliopsida</taxon>
        <taxon>eudicotyledons</taxon>
        <taxon>Gunneridae</taxon>
        <taxon>Pentapetalae</taxon>
        <taxon>rosids</taxon>
        <taxon>malvids</taxon>
        <taxon>Brassicales</taxon>
        <taxon>Brassicaceae</taxon>
        <taxon>Brassiceae</taxon>
        <taxon>Brassica</taxon>
    </lineage>
</organism>
<feature type="region of interest" description="Disordered" evidence="1">
    <location>
        <begin position="62"/>
        <end position="121"/>
    </location>
</feature>
<keyword evidence="3" id="KW-1185">Reference proteome</keyword>